<proteinExistence type="predicted"/>
<sequence length="132" mass="14983">MEEVETPIEPNTPSGDYSFSLSSILNKKEAFFQAAKGGEIYNTDFRLGIMYDEIEKKYGKPDEVGVFSEGGWGAKYGDYHISTDYDRLYPVSKIDALNTDQTTIKQVINSFGKPYFYPDFMGGLISWISSRR</sequence>
<dbReference type="RefSeq" id="WP_205172320.1">
    <property type="nucleotide sequence ID" value="NZ_JAFBDZ010000002.1"/>
</dbReference>
<organism evidence="1 2">
    <name type="scientific">Rossellomorea pakistanensis</name>
    <dbReference type="NCBI Taxonomy" id="992288"/>
    <lineage>
        <taxon>Bacteria</taxon>
        <taxon>Bacillati</taxon>
        <taxon>Bacillota</taxon>
        <taxon>Bacilli</taxon>
        <taxon>Bacillales</taxon>
        <taxon>Bacillaceae</taxon>
        <taxon>Rossellomorea</taxon>
    </lineage>
</organism>
<evidence type="ECO:0000313" key="2">
    <source>
        <dbReference type="Proteomes" id="UP001646157"/>
    </source>
</evidence>
<dbReference type="EMBL" id="JAFBDZ010000002">
    <property type="protein sequence ID" value="MBM7585753.1"/>
    <property type="molecule type" value="Genomic_DNA"/>
</dbReference>
<dbReference type="Proteomes" id="UP001646157">
    <property type="component" value="Unassembled WGS sequence"/>
</dbReference>
<comment type="caution">
    <text evidence="1">The sequence shown here is derived from an EMBL/GenBank/DDBJ whole genome shotgun (WGS) entry which is preliminary data.</text>
</comment>
<name>A0ABS2ND05_9BACI</name>
<keyword evidence="2" id="KW-1185">Reference proteome</keyword>
<evidence type="ECO:0000313" key="1">
    <source>
        <dbReference type="EMBL" id="MBM7585753.1"/>
    </source>
</evidence>
<protein>
    <submittedName>
        <fullName evidence="1">Uncharacterized protein</fullName>
    </submittedName>
</protein>
<accession>A0ABS2ND05</accession>
<dbReference type="Pfam" id="PF14172">
    <property type="entry name" value="DUF4309"/>
    <property type="match status" value="1"/>
</dbReference>
<reference evidence="1 2" key="1">
    <citation type="submission" date="2021-01" db="EMBL/GenBank/DDBJ databases">
        <title>Genomic Encyclopedia of Type Strains, Phase IV (KMG-IV): sequencing the most valuable type-strain genomes for metagenomic binning, comparative biology and taxonomic classification.</title>
        <authorList>
            <person name="Goeker M."/>
        </authorList>
    </citation>
    <scope>NUCLEOTIDE SEQUENCE [LARGE SCALE GENOMIC DNA]</scope>
    <source>
        <strain evidence="1 2">DSM 24834</strain>
    </source>
</reference>
<dbReference type="InterPro" id="IPR025453">
    <property type="entry name" value="DUF4309"/>
</dbReference>
<gene>
    <name evidence="1" type="ORF">JOC86_002295</name>
</gene>